<reference evidence="4" key="1">
    <citation type="submission" date="2016-10" db="EMBL/GenBank/DDBJ databases">
        <authorList>
            <person name="Varghese N."/>
            <person name="Submissions S."/>
        </authorList>
    </citation>
    <scope>NUCLEOTIDE SEQUENCE [LARGE SCALE GENOMIC DNA]</scope>
    <source>
        <strain evidence="4">CGMCC 4.3506</strain>
    </source>
</reference>
<dbReference type="SUPFAM" id="SSF52499">
    <property type="entry name" value="Isochorismatase-like hydrolases"/>
    <property type="match status" value="1"/>
</dbReference>
<protein>
    <submittedName>
        <fullName evidence="3">Maleamate amidohydrolase</fullName>
    </submittedName>
</protein>
<evidence type="ECO:0000256" key="1">
    <source>
        <dbReference type="ARBA" id="ARBA00022801"/>
    </source>
</evidence>
<evidence type="ECO:0000259" key="2">
    <source>
        <dbReference type="Pfam" id="PF00857"/>
    </source>
</evidence>
<dbReference type="PANTHER" id="PTHR43540:SF1">
    <property type="entry name" value="ISOCHORISMATASE HYDROLASE"/>
    <property type="match status" value="1"/>
</dbReference>
<organism evidence="3 4">
    <name type="scientific">Lentzea fradiae</name>
    <dbReference type="NCBI Taxonomy" id="200378"/>
    <lineage>
        <taxon>Bacteria</taxon>
        <taxon>Bacillati</taxon>
        <taxon>Actinomycetota</taxon>
        <taxon>Actinomycetes</taxon>
        <taxon>Pseudonocardiales</taxon>
        <taxon>Pseudonocardiaceae</taxon>
        <taxon>Lentzea</taxon>
    </lineage>
</organism>
<dbReference type="GO" id="GO:0016787">
    <property type="term" value="F:hydrolase activity"/>
    <property type="evidence" value="ECO:0007669"/>
    <property type="project" value="UniProtKB-KW"/>
</dbReference>
<keyword evidence="4" id="KW-1185">Reference proteome</keyword>
<accession>A0A1G7R2J9</accession>
<dbReference type="InterPro" id="IPR050272">
    <property type="entry name" value="Isochorismatase-like_hydrls"/>
</dbReference>
<keyword evidence="1 3" id="KW-0378">Hydrolase</keyword>
<dbReference type="Pfam" id="PF00857">
    <property type="entry name" value="Isochorismatase"/>
    <property type="match status" value="1"/>
</dbReference>
<dbReference type="InterPro" id="IPR036380">
    <property type="entry name" value="Isochorismatase-like_sf"/>
</dbReference>
<dbReference type="Gene3D" id="3.40.50.850">
    <property type="entry name" value="Isochorismatase-like"/>
    <property type="match status" value="1"/>
</dbReference>
<sequence length="204" mass="21609">MSTSDDPFDGTLTGGGSPALVLIDLMRAYFTEGSPLLLPSRDCLDSASRVLAAARWHGVPVVHTRVAYAKDGVDGGLFVRKVPALRLLFDGGGPLGEFMPEVEPADGEQVVVKQYPSAFFGTPLASALRARGVDTVVIAGVSTSGCVRASALDALQHGFVPLVVREAVGDRTPETQETNLFDIQAKCGEVVGESHVLRYLAEKR</sequence>
<feature type="domain" description="Isochorismatase-like" evidence="2">
    <location>
        <begin position="19"/>
        <end position="191"/>
    </location>
</feature>
<name>A0A1G7R2J9_9PSEU</name>
<dbReference type="PANTHER" id="PTHR43540">
    <property type="entry name" value="PEROXYUREIDOACRYLATE/UREIDOACRYLATE AMIDOHYDROLASE-RELATED"/>
    <property type="match status" value="1"/>
</dbReference>
<proteinExistence type="predicted"/>
<dbReference type="Proteomes" id="UP000199623">
    <property type="component" value="Unassembled WGS sequence"/>
</dbReference>
<gene>
    <name evidence="3" type="ORF">SAMN05216553_10574</name>
</gene>
<dbReference type="InterPro" id="IPR000868">
    <property type="entry name" value="Isochorismatase-like_dom"/>
</dbReference>
<dbReference type="OrthoDB" id="7500697at2"/>
<dbReference type="EMBL" id="FNCC01000005">
    <property type="protein sequence ID" value="SDG04973.1"/>
    <property type="molecule type" value="Genomic_DNA"/>
</dbReference>
<dbReference type="AlphaFoldDB" id="A0A1G7R2J9"/>
<evidence type="ECO:0000313" key="4">
    <source>
        <dbReference type="Proteomes" id="UP000199623"/>
    </source>
</evidence>
<dbReference type="RefSeq" id="WP_090048754.1">
    <property type="nucleotide sequence ID" value="NZ_FNCC01000005.1"/>
</dbReference>
<dbReference type="STRING" id="200378.SAMN05216553_10574"/>
<evidence type="ECO:0000313" key="3">
    <source>
        <dbReference type="EMBL" id="SDG04973.1"/>
    </source>
</evidence>